<dbReference type="EMBL" id="BDQF01000007">
    <property type="protein sequence ID" value="GAW80048.1"/>
    <property type="molecule type" value="Genomic_DNA"/>
</dbReference>
<proteinExistence type="predicted"/>
<dbReference type="RefSeq" id="XP_028542637.1">
    <property type="nucleotide sequence ID" value="XM_028686836.1"/>
</dbReference>
<dbReference type="GeneID" id="39746760"/>
<dbReference type="Proteomes" id="UP000195521">
    <property type="component" value="Unassembled WGS sequence"/>
</dbReference>
<evidence type="ECO:0000313" key="1">
    <source>
        <dbReference type="EMBL" id="GAW80048.1"/>
    </source>
</evidence>
<sequence>MKGIKLRPISYSFKARYFNTAMIKSKIDVLENYAKKNQLHKLRMDDFFDVLKLSKTEEDYKLSLHLLNLYYNFGRNLNTQQDVNLFFIFILRTKQLSEAKELLKYFNGWLLCPPSNKYIVLCMEEFFLKQKYYDVREIFSFIRQNNQIKLESSFYTVTIKSMLMLERDSVQEAMIIYDDSYDMSIYLTNEIHNLVLENNLYFYHKSKEEKSEDLQLLKYYEGNIEKIIIRLINELIKNRTSIKLSSKSLSLFAWAHMNFDVKEIIKKSNHTLVDVQDCDTWLNILKLSCLYNQIPECHCSPFSQPFKGVLKSMKNDKDATMALEYIDIYFHEE</sequence>
<dbReference type="OrthoDB" id="365419at2759"/>
<keyword evidence="2" id="KW-1185">Reference proteome</keyword>
<dbReference type="AlphaFoldDB" id="A0A1Y1JEF3"/>
<gene>
    <name evidence="1" type="ORF">PGO_061930</name>
</gene>
<reference evidence="2" key="1">
    <citation type="submission" date="2017-04" db="EMBL/GenBank/DDBJ databases">
        <title>Plasmodium gonderi genome.</title>
        <authorList>
            <person name="Arisue N."/>
            <person name="Honma H."/>
            <person name="Kawai S."/>
            <person name="Tougan T."/>
            <person name="Tanabe K."/>
            <person name="Horii T."/>
        </authorList>
    </citation>
    <scope>NUCLEOTIDE SEQUENCE [LARGE SCALE GENOMIC DNA]</scope>
    <source>
        <strain evidence="2">ATCC 30045</strain>
    </source>
</reference>
<comment type="caution">
    <text evidence="1">The sequence shown here is derived from an EMBL/GenBank/DDBJ whole genome shotgun (WGS) entry which is preliminary data.</text>
</comment>
<protein>
    <submittedName>
        <fullName evidence="1">Uncharacterized protein</fullName>
    </submittedName>
</protein>
<organism evidence="1 2">
    <name type="scientific">Plasmodium gonderi</name>
    <dbReference type="NCBI Taxonomy" id="77519"/>
    <lineage>
        <taxon>Eukaryota</taxon>
        <taxon>Sar</taxon>
        <taxon>Alveolata</taxon>
        <taxon>Apicomplexa</taxon>
        <taxon>Aconoidasida</taxon>
        <taxon>Haemosporida</taxon>
        <taxon>Plasmodiidae</taxon>
        <taxon>Plasmodium</taxon>
        <taxon>Plasmodium (Plasmodium)</taxon>
    </lineage>
</organism>
<accession>A0A1Y1JEF3</accession>
<name>A0A1Y1JEF3_PLAGO</name>
<dbReference type="OMA" id="NQIPECH"/>
<evidence type="ECO:0000313" key="2">
    <source>
        <dbReference type="Proteomes" id="UP000195521"/>
    </source>
</evidence>